<feature type="compositionally biased region" description="Basic residues" evidence="1">
    <location>
        <begin position="17"/>
        <end position="32"/>
    </location>
</feature>
<evidence type="ECO:0000256" key="1">
    <source>
        <dbReference type="SAM" id="MobiDB-lite"/>
    </source>
</evidence>
<protein>
    <submittedName>
        <fullName evidence="2">Uncharacterized protein</fullName>
    </submittedName>
</protein>
<evidence type="ECO:0000313" key="3">
    <source>
        <dbReference type="Proteomes" id="UP001500620"/>
    </source>
</evidence>
<accession>A0ABP8DMS8</accession>
<dbReference type="EMBL" id="BAABAT010000038">
    <property type="protein sequence ID" value="GAA4259896.1"/>
    <property type="molecule type" value="Genomic_DNA"/>
</dbReference>
<proteinExistence type="predicted"/>
<dbReference type="Proteomes" id="UP001500620">
    <property type="component" value="Unassembled WGS sequence"/>
</dbReference>
<feature type="region of interest" description="Disordered" evidence="1">
    <location>
        <begin position="1"/>
        <end position="32"/>
    </location>
</feature>
<comment type="caution">
    <text evidence="2">The sequence shown here is derived from an EMBL/GenBank/DDBJ whole genome shotgun (WGS) entry which is preliminary data.</text>
</comment>
<reference evidence="3" key="1">
    <citation type="journal article" date="2019" name="Int. J. Syst. Evol. Microbiol.">
        <title>The Global Catalogue of Microorganisms (GCM) 10K type strain sequencing project: providing services to taxonomists for standard genome sequencing and annotation.</title>
        <authorList>
            <consortium name="The Broad Institute Genomics Platform"/>
            <consortium name="The Broad Institute Genome Sequencing Center for Infectious Disease"/>
            <person name="Wu L."/>
            <person name="Ma J."/>
        </authorList>
    </citation>
    <scope>NUCLEOTIDE SEQUENCE [LARGE SCALE GENOMIC DNA]</scope>
    <source>
        <strain evidence="3">JCM 17441</strain>
    </source>
</reference>
<name>A0ABP8DMS8_9ACTN</name>
<organism evidence="2 3">
    <name type="scientific">Dactylosporangium darangshiense</name>
    <dbReference type="NCBI Taxonomy" id="579108"/>
    <lineage>
        <taxon>Bacteria</taxon>
        <taxon>Bacillati</taxon>
        <taxon>Actinomycetota</taxon>
        <taxon>Actinomycetes</taxon>
        <taxon>Micromonosporales</taxon>
        <taxon>Micromonosporaceae</taxon>
        <taxon>Dactylosporangium</taxon>
    </lineage>
</organism>
<feature type="compositionally biased region" description="Basic and acidic residues" evidence="1">
    <location>
        <begin position="1"/>
        <end position="11"/>
    </location>
</feature>
<keyword evidence="3" id="KW-1185">Reference proteome</keyword>
<feature type="region of interest" description="Disordered" evidence="1">
    <location>
        <begin position="92"/>
        <end position="112"/>
    </location>
</feature>
<evidence type="ECO:0000313" key="2">
    <source>
        <dbReference type="EMBL" id="GAA4259896.1"/>
    </source>
</evidence>
<gene>
    <name evidence="2" type="ORF">GCM10022255_086430</name>
</gene>
<sequence length="112" mass="12361">MSDRTNSHEASDGGGVGRRRAGLTPERRRRRARIAAHASWANTADRAARTAAATKAFLDRFERQVDPQGVLPADVRTVMAQHARKAYMLQLAERSAAARQRRAQHTPPPPTP</sequence>